<feature type="domain" description="Galactose-1-phosphate uridyl transferase N-terminal" evidence="11">
    <location>
        <begin position="48"/>
        <end position="229"/>
    </location>
</feature>
<gene>
    <name evidence="10 13" type="primary">galT</name>
    <name evidence="13" type="ORF">HLPCO_000711</name>
</gene>
<keyword evidence="14" id="KW-1185">Reference proteome</keyword>
<dbReference type="Proteomes" id="UP000005707">
    <property type="component" value="Unassembled WGS sequence"/>
</dbReference>
<evidence type="ECO:0000256" key="4">
    <source>
        <dbReference type="ARBA" id="ARBA00008706"/>
    </source>
</evidence>
<sequence>MIDINYEINKLLNYSLNRDLINKLDYNYSANCLISMLGLKEFNKVEIEEPVNLYDTLDRILDYAVTKGIIETDSIVYKDLFDSRLMDAVMPRPSEVNKMFWSLYEQNREDATNYYYKLSKDSNYIRMNRIKKNIEWKTKTGYGDIDLTINLSKPEKDPKAIAKAKEMLKISYPKCLLCKENEGYGGHLGHPGRRNHRIIQICLNEDEWYLQYSPYVYFNEHSIVFRGSHSQMSIGPDTFKELLDFVSIFPHYFIGSNADLPIVGGSILSHEHYQAGRYDFAMMKRDYKQMFTVEGFEHVEAGIIDWPMSTIKLRSESKGKLVRLGTHILKKWFNYSDKSADLISHTNGERHNTITPIARFNNGKYELYLVLRNNRTTEEHQLGIFHPHEEHHHLKKENIGLIEVMGLAVLPARLKQEIGAIKNHLQSNVGITENSLIKKHESWIKEIKTKYSNYSKNDIDQILSDEIGYKFVDILAQCGVLKTTEHYMRFINKL</sequence>
<evidence type="ECO:0000313" key="14">
    <source>
        <dbReference type="Proteomes" id="UP000005707"/>
    </source>
</evidence>
<keyword evidence="8 10" id="KW-0299">Galactose metabolism</keyword>
<comment type="caution">
    <text evidence="13">The sequence shown here is derived from an EMBL/GenBank/DDBJ whole genome shotgun (WGS) entry which is preliminary data.</text>
</comment>
<evidence type="ECO:0000256" key="8">
    <source>
        <dbReference type="ARBA" id="ARBA00023144"/>
    </source>
</evidence>
<dbReference type="HAMAP" id="MF_00571">
    <property type="entry name" value="GalP_UDP_trans"/>
    <property type="match status" value="1"/>
</dbReference>
<dbReference type="RefSeq" id="WP_008826893.1">
    <property type="nucleotide sequence ID" value="NZ_AFNU02000002.1"/>
</dbReference>
<dbReference type="InterPro" id="IPR005850">
    <property type="entry name" value="GalP_Utransf_C"/>
</dbReference>
<feature type="domain" description="Galactose-1-phosphate uridyl transferase C-terminal" evidence="12">
    <location>
        <begin position="247"/>
        <end position="420"/>
    </location>
</feature>
<dbReference type="PANTHER" id="PTHR39191:SF1">
    <property type="entry name" value="DUF4922 DOMAIN-CONTAINING PROTEIN"/>
    <property type="match status" value="1"/>
</dbReference>
<dbReference type="GO" id="GO:0005737">
    <property type="term" value="C:cytoplasm"/>
    <property type="evidence" value="ECO:0007669"/>
    <property type="project" value="UniProtKB-SubCell"/>
</dbReference>
<evidence type="ECO:0000256" key="5">
    <source>
        <dbReference type="ARBA" id="ARBA00022490"/>
    </source>
</evidence>
<dbReference type="PROSITE" id="PS01163">
    <property type="entry name" value="GAL_P_UDP_TRANSF_II"/>
    <property type="match status" value="1"/>
</dbReference>
<keyword evidence="6 10" id="KW-0808">Transferase</keyword>
<keyword evidence="5 10" id="KW-0963">Cytoplasm</keyword>
<evidence type="ECO:0000256" key="6">
    <source>
        <dbReference type="ARBA" id="ARBA00022679"/>
    </source>
</evidence>
<dbReference type="GO" id="GO:0008108">
    <property type="term" value="F:UDP-glucose:hexose-1-phosphate uridylyltransferase activity"/>
    <property type="evidence" value="ECO:0007669"/>
    <property type="project" value="UniProtKB-UniRule"/>
</dbReference>
<accession>U2DXV8</accession>
<evidence type="ECO:0000256" key="7">
    <source>
        <dbReference type="ARBA" id="ARBA00022695"/>
    </source>
</evidence>
<dbReference type="EC" id="2.7.7.12" evidence="10"/>
<comment type="subcellular location">
    <subcellularLocation>
        <location evidence="2 10">Cytoplasm</location>
    </subcellularLocation>
</comment>
<reference evidence="13 14" key="2">
    <citation type="journal article" date="2013" name="PLoS ONE">
        <title>INDIGO - INtegrated Data Warehouse of MIcrobial GenOmes with Examples from the Red Sea Extremophiles.</title>
        <authorList>
            <person name="Alam I."/>
            <person name="Antunes A."/>
            <person name="Kamau A.A."/>
            <person name="Ba Alawi W."/>
            <person name="Kalkatawi M."/>
            <person name="Stingl U."/>
            <person name="Bajic V.B."/>
        </authorList>
    </citation>
    <scope>NUCLEOTIDE SEQUENCE [LARGE SCALE GENOMIC DNA]</scope>
    <source>
        <strain evidence="13 14">SSD-17B</strain>
    </source>
</reference>
<evidence type="ECO:0000256" key="10">
    <source>
        <dbReference type="HAMAP-Rule" id="MF_00571"/>
    </source>
</evidence>
<dbReference type="InterPro" id="IPR005849">
    <property type="entry name" value="GalP_Utransf_N"/>
</dbReference>
<dbReference type="NCBIfam" id="NF003629">
    <property type="entry name" value="PRK05270.1-2"/>
    <property type="match status" value="1"/>
</dbReference>
<dbReference type="eggNOG" id="COG4468">
    <property type="taxonomic scope" value="Bacteria"/>
</dbReference>
<dbReference type="InterPro" id="IPR023425">
    <property type="entry name" value="GalP_uridyl_Trfase_II_CS"/>
</dbReference>
<organism evidence="13 14">
    <name type="scientific">Haloplasma contractile SSD-17B</name>
    <dbReference type="NCBI Taxonomy" id="1033810"/>
    <lineage>
        <taxon>Bacteria</taxon>
        <taxon>Bacillati</taxon>
        <taxon>Mycoplasmatota</taxon>
        <taxon>Mollicutes</taxon>
        <taxon>Haloplasmatales</taxon>
        <taxon>Haloplasmataceae</taxon>
        <taxon>Haloplasma</taxon>
    </lineage>
</organism>
<dbReference type="STRING" id="1033810.HLPCO_000711"/>
<evidence type="ECO:0000259" key="11">
    <source>
        <dbReference type="Pfam" id="PF01087"/>
    </source>
</evidence>
<dbReference type="OrthoDB" id="2293at2"/>
<dbReference type="Pfam" id="PF02744">
    <property type="entry name" value="GalP_UDP_tr_C"/>
    <property type="match status" value="1"/>
</dbReference>
<comment type="pathway">
    <text evidence="3 10">Carbohydrate metabolism; galactose metabolism.</text>
</comment>
<name>U2DXV8_9MOLU</name>
<evidence type="ECO:0000256" key="1">
    <source>
        <dbReference type="ARBA" id="ARBA00001107"/>
    </source>
</evidence>
<dbReference type="InParanoid" id="U2DXV8"/>
<dbReference type="GO" id="GO:0006012">
    <property type="term" value="P:galactose metabolic process"/>
    <property type="evidence" value="ECO:0007669"/>
    <property type="project" value="UniProtKB-UniRule"/>
</dbReference>
<evidence type="ECO:0000256" key="2">
    <source>
        <dbReference type="ARBA" id="ARBA00004496"/>
    </source>
</evidence>
<keyword evidence="7 10" id="KW-0548">Nucleotidyltransferase</keyword>
<dbReference type="UniPathway" id="UPA00214"/>
<evidence type="ECO:0000313" key="13">
    <source>
        <dbReference type="EMBL" id="ERJ13097.1"/>
    </source>
</evidence>
<dbReference type="AlphaFoldDB" id="U2DXV8"/>
<dbReference type="Pfam" id="PF01087">
    <property type="entry name" value="GalP_UDP_transf"/>
    <property type="match status" value="1"/>
</dbReference>
<evidence type="ECO:0000256" key="3">
    <source>
        <dbReference type="ARBA" id="ARBA00004947"/>
    </source>
</evidence>
<protein>
    <recommendedName>
        <fullName evidence="10">Galactose-1-phosphate uridylyltransferase</fullName>
        <shortName evidence="10">Gal-1-P uridylyltransferase</shortName>
        <ecNumber evidence="10">2.7.7.12</ecNumber>
    </recommendedName>
    <alternativeName>
        <fullName evidence="10">UDP-glucose--hexose-1-phosphate uridylyltransferase</fullName>
    </alternativeName>
</protein>
<comment type="similarity">
    <text evidence="4 10">Belongs to the galactose-1-phosphate uridylyltransferase type 2 family.</text>
</comment>
<proteinExistence type="inferred from homology"/>
<evidence type="ECO:0000259" key="12">
    <source>
        <dbReference type="Pfam" id="PF02744"/>
    </source>
</evidence>
<dbReference type="InterPro" id="IPR000766">
    <property type="entry name" value="GalP_uridyl_Trfase_II"/>
</dbReference>
<dbReference type="PANTHER" id="PTHR39191">
    <property type="entry name" value="GALACTOSE-1-PHOSPHATE URIDYLYLTRANSFERASE"/>
    <property type="match status" value="1"/>
</dbReference>
<dbReference type="FunCoup" id="U2DXV8">
    <property type="interactions" value="31"/>
</dbReference>
<keyword evidence="9 10" id="KW-0119">Carbohydrate metabolism</keyword>
<dbReference type="PIRSF" id="PIRSF006005">
    <property type="entry name" value="GalT_BS"/>
    <property type="match status" value="1"/>
</dbReference>
<evidence type="ECO:0000256" key="9">
    <source>
        <dbReference type="ARBA" id="ARBA00023277"/>
    </source>
</evidence>
<comment type="catalytic activity">
    <reaction evidence="1 10">
        <text>alpha-D-galactose 1-phosphate + UDP-alpha-D-glucose = alpha-D-glucose 1-phosphate + UDP-alpha-D-galactose</text>
        <dbReference type="Rhea" id="RHEA:13989"/>
        <dbReference type="ChEBI" id="CHEBI:58336"/>
        <dbReference type="ChEBI" id="CHEBI:58601"/>
        <dbReference type="ChEBI" id="CHEBI:58885"/>
        <dbReference type="ChEBI" id="CHEBI:66914"/>
        <dbReference type="EC" id="2.7.7.12"/>
    </reaction>
</comment>
<dbReference type="EMBL" id="AFNU02000002">
    <property type="protein sequence ID" value="ERJ13097.1"/>
    <property type="molecule type" value="Genomic_DNA"/>
</dbReference>
<reference evidence="13 14" key="1">
    <citation type="journal article" date="2011" name="J. Bacteriol.">
        <title>Genome sequence of Haloplasma contractile, an unusual contractile bacterium from a deep-sea anoxic brine lake.</title>
        <authorList>
            <person name="Antunes A."/>
            <person name="Alam I."/>
            <person name="El Dorry H."/>
            <person name="Siam R."/>
            <person name="Robertson A."/>
            <person name="Bajic V.B."/>
            <person name="Stingl U."/>
        </authorList>
    </citation>
    <scope>NUCLEOTIDE SEQUENCE [LARGE SCALE GENOMIC DNA]</scope>
    <source>
        <strain evidence="13 14">SSD-17B</strain>
    </source>
</reference>